<feature type="non-terminal residue" evidence="1">
    <location>
        <position position="433"/>
    </location>
</feature>
<evidence type="ECO:0000313" key="2">
    <source>
        <dbReference type="Proteomes" id="UP000077266"/>
    </source>
</evidence>
<dbReference type="AlphaFoldDB" id="A0A165G6E1"/>
<dbReference type="InParanoid" id="A0A165G6E1"/>
<evidence type="ECO:0008006" key="3">
    <source>
        <dbReference type="Google" id="ProtNLM"/>
    </source>
</evidence>
<dbReference type="Proteomes" id="UP000077266">
    <property type="component" value="Unassembled WGS sequence"/>
</dbReference>
<evidence type="ECO:0000313" key="1">
    <source>
        <dbReference type="EMBL" id="KZV90047.1"/>
    </source>
</evidence>
<gene>
    <name evidence="1" type="ORF">EXIGLDRAFT_720709</name>
</gene>
<dbReference type="OrthoDB" id="2522283at2759"/>
<dbReference type="SUPFAM" id="SSF52047">
    <property type="entry name" value="RNI-like"/>
    <property type="match status" value="1"/>
</dbReference>
<proteinExistence type="predicted"/>
<dbReference type="EMBL" id="KV426057">
    <property type="protein sequence ID" value="KZV90047.1"/>
    <property type="molecule type" value="Genomic_DNA"/>
</dbReference>
<reference evidence="1 2" key="1">
    <citation type="journal article" date="2016" name="Mol. Biol. Evol.">
        <title>Comparative Genomics of Early-Diverging Mushroom-Forming Fungi Provides Insights into the Origins of Lignocellulose Decay Capabilities.</title>
        <authorList>
            <person name="Nagy L.G."/>
            <person name="Riley R."/>
            <person name="Tritt A."/>
            <person name="Adam C."/>
            <person name="Daum C."/>
            <person name="Floudas D."/>
            <person name="Sun H."/>
            <person name="Yadav J.S."/>
            <person name="Pangilinan J."/>
            <person name="Larsson K.H."/>
            <person name="Matsuura K."/>
            <person name="Barry K."/>
            <person name="Labutti K."/>
            <person name="Kuo R."/>
            <person name="Ohm R.A."/>
            <person name="Bhattacharya S.S."/>
            <person name="Shirouzu T."/>
            <person name="Yoshinaga Y."/>
            <person name="Martin F.M."/>
            <person name="Grigoriev I.V."/>
            <person name="Hibbett D.S."/>
        </authorList>
    </citation>
    <scope>NUCLEOTIDE SEQUENCE [LARGE SCALE GENOMIC DNA]</scope>
    <source>
        <strain evidence="1 2">HHB12029</strain>
    </source>
</reference>
<dbReference type="InterPro" id="IPR032675">
    <property type="entry name" value="LRR_dom_sf"/>
</dbReference>
<sequence>MTDLPYDILYRIAEEVAAPSTTQRPDGRGRFPFDHPALLPSVLAADLDAAKNLRSCALTSRSWSAPASTVNIRHLDIWRASQEAIGAALARNERYELVHHFQTGREYCPDCMTHYTERAEDDGPSARPPCANGVSMRTLLWTLRRCPNMRRLTVHEWLDLDAPVDYSTYAPFSTITSFRLGLSQDISRRVALRSFCQLLRLLPSLRRLSFGDISATDASIDDIPPPDFQLESLAVSDARGIRFASYEWLLSNSLQSLHTFWVYGVFDEKSEASYIGGIQLCSQTLRTLYVFGRSRYSFPNLQSCAQLEELCIEDTHLLSADLFDPHASLRRLSIAATSFTGTHRGDRPVLVFFPPDDLQRLTDILGKPYNAFPKLEVLSIETSAYGDIVDAPIEELRALRTTCETRGIAFHFPRMVELESDPRADLERWGVPL</sequence>
<protein>
    <recommendedName>
        <fullName evidence="3">F-box domain-containing protein</fullName>
    </recommendedName>
</protein>
<name>A0A165G6E1_EXIGL</name>
<accession>A0A165G6E1</accession>
<organism evidence="1 2">
    <name type="scientific">Exidia glandulosa HHB12029</name>
    <dbReference type="NCBI Taxonomy" id="1314781"/>
    <lineage>
        <taxon>Eukaryota</taxon>
        <taxon>Fungi</taxon>
        <taxon>Dikarya</taxon>
        <taxon>Basidiomycota</taxon>
        <taxon>Agaricomycotina</taxon>
        <taxon>Agaricomycetes</taxon>
        <taxon>Auriculariales</taxon>
        <taxon>Exidiaceae</taxon>
        <taxon>Exidia</taxon>
    </lineage>
</organism>
<keyword evidence="2" id="KW-1185">Reference proteome</keyword>
<dbReference type="Gene3D" id="3.80.10.10">
    <property type="entry name" value="Ribonuclease Inhibitor"/>
    <property type="match status" value="1"/>
</dbReference>